<keyword evidence="7 8" id="KW-0449">Lipoprotein</keyword>
<dbReference type="Gene3D" id="1.20.1600.10">
    <property type="entry name" value="Outer membrane efflux proteins (OEP)"/>
    <property type="match status" value="1"/>
</dbReference>
<keyword evidence="2 8" id="KW-1134">Transmembrane beta strand</keyword>
<dbReference type="SUPFAM" id="SSF56954">
    <property type="entry name" value="Outer membrane efflux proteins (OEP)"/>
    <property type="match status" value="1"/>
</dbReference>
<dbReference type="InterPro" id="IPR003423">
    <property type="entry name" value="OMP_efflux"/>
</dbReference>
<evidence type="ECO:0000256" key="1">
    <source>
        <dbReference type="ARBA" id="ARBA00007613"/>
    </source>
</evidence>
<accession>A0A7L9EGI0</accession>
<reference evidence="10" key="1">
    <citation type="journal article" date="2021" name="Antimicrob. Agents Chemother.">
        <title>Epidemic territorial spread of IncP-2-type VIM-2 carbapenemase-encoding megaplasmids in nosocomial Pseudomonas aeruginosa populations.</title>
        <authorList>
            <person name="Urbanowicz P."/>
            <person name="Bitar I."/>
            <person name="Izdebski R."/>
            <person name="Baraniak A."/>
            <person name="Literacka E."/>
            <person name="Hrabak J."/>
            <person name="Gniadkowski M."/>
        </authorList>
    </citation>
    <scope>NUCLEOTIDE SEQUENCE</scope>
    <source>
        <strain evidence="10">NMI2635/08</strain>
        <strain evidence="9">NMI3438/07</strain>
        <plasmid evidence="9">pPUV-6</plasmid>
        <plasmid evidence="10">pPUV-8</plasmid>
    </source>
</reference>
<dbReference type="GO" id="GO:0015562">
    <property type="term" value="F:efflux transmembrane transporter activity"/>
    <property type="evidence" value="ECO:0007669"/>
    <property type="project" value="InterPro"/>
</dbReference>
<evidence type="ECO:0000256" key="8">
    <source>
        <dbReference type="RuleBase" id="RU362097"/>
    </source>
</evidence>
<feature type="chain" id="PRO_5040522055" evidence="8">
    <location>
        <begin position="27"/>
        <end position="501"/>
    </location>
</feature>
<keyword evidence="8" id="KW-0732">Signal</keyword>
<evidence type="ECO:0000256" key="5">
    <source>
        <dbReference type="ARBA" id="ARBA00023139"/>
    </source>
</evidence>
<dbReference type="InterPro" id="IPR010131">
    <property type="entry name" value="MdtP/NodT-like"/>
</dbReference>
<dbReference type="RefSeq" id="WP_023098897.1">
    <property type="nucleotide sequence ID" value="NZ_AP014622.1"/>
</dbReference>
<keyword evidence="5 8" id="KW-0564">Palmitate</keyword>
<proteinExistence type="inferred from homology"/>
<evidence type="ECO:0000313" key="9">
    <source>
        <dbReference type="EMBL" id="QOJ64843.1"/>
    </source>
</evidence>
<keyword evidence="10" id="KW-0614">Plasmid</keyword>
<dbReference type="PANTHER" id="PTHR30203:SF25">
    <property type="entry name" value="OUTER MEMBRANE PROTEIN-RELATED"/>
    <property type="match status" value="1"/>
</dbReference>
<evidence type="ECO:0000256" key="4">
    <source>
        <dbReference type="ARBA" id="ARBA00023136"/>
    </source>
</evidence>
<name>A0A7L9EGI0_PSEAI</name>
<dbReference type="AlphaFoldDB" id="A0A7L9EGI0"/>
<keyword evidence="3 8" id="KW-0812">Transmembrane</keyword>
<geneLocation type="plasmid" evidence="10">
    <name>pPUV-8</name>
</geneLocation>
<comment type="similarity">
    <text evidence="1 8">Belongs to the outer membrane factor (OMF) (TC 1.B.17) family.</text>
</comment>
<protein>
    <submittedName>
        <fullName evidence="10">Efflux transporter outer membrane subunit</fullName>
    </submittedName>
</protein>
<evidence type="ECO:0000256" key="7">
    <source>
        <dbReference type="ARBA" id="ARBA00023288"/>
    </source>
</evidence>
<comment type="subcellular location">
    <subcellularLocation>
        <location evidence="8">Cell outer membrane</location>
        <topology evidence="8">Lipid-anchor</topology>
    </subcellularLocation>
</comment>
<evidence type="ECO:0000313" key="10">
    <source>
        <dbReference type="EMBL" id="QOJ65937.1"/>
    </source>
</evidence>
<evidence type="ECO:0000256" key="2">
    <source>
        <dbReference type="ARBA" id="ARBA00022452"/>
    </source>
</evidence>
<dbReference type="NCBIfam" id="TIGR01845">
    <property type="entry name" value="outer_NodT"/>
    <property type="match status" value="1"/>
</dbReference>
<dbReference type="KEGG" id="paeb:NCGM1900_6120"/>
<sequence>MKNTLTLRVHRSLWLLSTSILLSACAAVGPDYKAPELLSPATWSLWSSSSKELPRNEGMQGAPEHKWWAAFQDSVLDQLETRVLESSPDLKTAMLHYEQARSQRSVTASQQVPEVKLQGGAIRQRQSEYAAGDRVLDVMAPNNRDAVAKSLSEPYTSYQGGFDASWEIDLWGRVRRAVEAADADIANSLALLDQTRLVISSDLAMAYIDLRTTQRLLKLTRDDITALRERTSMMESRSKHGLANDLDLERQRLQLADLEEQMPPLLEQEAQSKNRICLLLGLRPGDLAKELAAESAPAAAMVLPQYKLGVPSELAGRRPDIRAAEARLHQATAAIGEAQAQLYPSVRLGLRFGLDSYEAGKFGDWGSRFWSIGPSLDLPIFDGGRRRATVTLRELRQQEAAIEFQRTVLRAWQEVDDALTSYAAEQERQQRLLVKAQSSADVYQLAQARERAGLVDYLNVIDAQRTDIQARRDVVASQGRTQLRFIAIYRALGGGVAETAD</sequence>
<keyword evidence="4 8" id="KW-0472">Membrane</keyword>
<organism evidence="10">
    <name type="scientific">Pseudomonas aeruginosa</name>
    <dbReference type="NCBI Taxonomy" id="287"/>
    <lineage>
        <taxon>Bacteria</taxon>
        <taxon>Pseudomonadati</taxon>
        <taxon>Pseudomonadota</taxon>
        <taxon>Gammaproteobacteria</taxon>
        <taxon>Pseudomonadales</taxon>
        <taxon>Pseudomonadaceae</taxon>
        <taxon>Pseudomonas</taxon>
    </lineage>
</organism>
<evidence type="ECO:0000256" key="3">
    <source>
        <dbReference type="ARBA" id="ARBA00022692"/>
    </source>
</evidence>
<dbReference type="GO" id="GO:0009279">
    <property type="term" value="C:cell outer membrane"/>
    <property type="evidence" value="ECO:0007669"/>
    <property type="project" value="UniProtKB-SubCell"/>
</dbReference>
<dbReference type="PROSITE" id="PS51257">
    <property type="entry name" value="PROKAR_LIPOPROTEIN"/>
    <property type="match status" value="1"/>
</dbReference>
<geneLocation type="plasmid" evidence="9">
    <name>pPUV-6</name>
</geneLocation>
<evidence type="ECO:0000256" key="6">
    <source>
        <dbReference type="ARBA" id="ARBA00023237"/>
    </source>
</evidence>
<dbReference type="EMBL" id="MT732184">
    <property type="protein sequence ID" value="QOJ64843.1"/>
    <property type="molecule type" value="Genomic_DNA"/>
</dbReference>
<feature type="signal peptide" evidence="8">
    <location>
        <begin position="1"/>
        <end position="26"/>
    </location>
</feature>
<keyword evidence="6" id="KW-0998">Cell outer membrane</keyword>
<dbReference type="PANTHER" id="PTHR30203">
    <property type="entry name" value="OUTER MEMBRANE CATION EFFLUX PROTEIN"/>
    <property type="match status" value="1"/>
</dbReference>
<dbReference type="Gene3D" id="2.20.200.10">
    <property type="entry name" value="Outer membrane efflux proteins (OEP)"/>
    <property type="match status" value="1"/>
</dbReference>
<dbReference type="Pfam" id="PF02321">
    <property type="entry name" value="OEP"/>
    <property type="match status" value="2"/>
</dbReference>
<dbReference type="EMBL" id="MT732186">
    <property type="protein sequence ID" value="QOJ65937.1"/>
    <property type="molecule type" value="Genomic_DNA"/>
</dbReference>